<keyword evidence="2" id="KW-1185">Reference proteome</keyword>
<gene>
    <name evidence="1" type="ORF">RHGRI_017319</name>
</gene>
<protein>
    <submittedName>
        <fullName evidence="1">Uncharacterized protein</fullName>
    </submittedName>
</protein>
<evidence type="ECO:0000313" key="1">
    <source>
        <dbReference type="EMBL" id="KAG5544824.1"/>
    </source>
</evidence>
<accession>A0AAV6JXC7</accession>
<proteinExistence type="predicted"/>
<evidence type="ECO:0000313" key="2">
    <source>
        <dbReference type="Proteomes" id="UP000823749"/>
    </source>
</evidence>
<sequence>MCRLEPQCLTPPRPPLHYIITSGTPPLLAGTAPHHHRCKPSASSPLQLTPLHAVAAAPLDQNPTAAPLL</sequence>
<dbReference type="EMBL" id="JACTNZ010000006">
    <property type="protein sequence ID" value="KAG5544824.1"/>
    <property type="molecule type" value="Genomic_DNA"/>
</dbReference>
<comment type="caution">
    <text evidence="1">The sequence shown here is derived from an EMBL/GenBank/DDBJ whole genome shotgun (WGS) entry which is preliminary data.</text>
</comment>
<reference evidence="1 2" key="1">
    <citation type="submission" date="2020-08" db="EMBL/GenBank/DDBJ databases">
        <title>Plant Genome Project.</title>
        <authorList>
            <person name="Zhang R.-G."/>
        </authorList>
    </citation>
    <scope>NUCLEOTIDE SEQUENCE [LARGE SCALE GENOMIC DNA]</scope>
    <source>
        <strain evidence="1">WSP0</strain>
        <tissue evidence="1">Leaf</tissue>
    </source>
</reference>
<name>A0AAV6JXC7_9ERIC</name>
<dbReference type="AlphaFoldDB" id="A0AAV6JXC7"/>
<organism evidence="1 2">
    <name type="scientific">Rhododendron griersonianum</name>
    <dbReference type="NCBI Taxonomy" id="479676"/>
    <lineage>
        <taxon>Eukaryota</taxon>
        <taxon>Viridiplantae</taxon>
        <taxon>Streptophyta</taxon>
        <taxon>Embryophyta</taxon>
        <taxon>Tracheophyta</taxon>
        <taxon>Spermatophyta</taxon>
        <taxon>Magnoliopsida</taxon>
        <taxon>eudicotyledons</taxon>
        <taxon>Gunneridae</taxon>
        <taxon>Pentapetalae</taxon>
        <taxon>asterids</taxon>
        <taxon>Ericales</taxon>
        <taxon>Ericaceae</taxon>
        <taxon>Ericoideae</taxon>
        <taxon>Rhodoreae</taxon>
        <taxon>Rhododendron</taxon>
    </lineage>
</organism>
<dbReference type="Proteomes" id="UP000823749">
    <property type="component" value="Chromosome 6"/>
</dbReference>